<gene>
    <name evidence="1" type="ordered locus">Francci3_2653</name>
</gene>
<dbReference type="OrthoDB" id="3697325at2"/>
<dbReference type="RefSeq" id="WP_011437050.1">
    <property type="nucleotide sequence ID" value="NC_007777.1"/>
</dbReference>
<accession>Q2J9M7</accession>
<dbReference type="EMBL" id="CP000249">
    <property type="protein sequence ID" value="ABD12015.1"/>
    <property type="molecule type" value="Genomic_DNA"/>
</dbReference>
<reference evidence="1 2" key="1">
    <citation type="journal article" date="2007" name="Genome Res.">
        <title>Genome characteristics of facultatively symbiotic Frankia sp. strains reflect host range and host plant biogeography.</title>
        <authorList>
            <person name="Normand P."/>
            <person name="Lapierre P."/>
            <person name="Tisa L.S."/>
            <person name="Gogarten J.P."/>
            <person name="Alloisio N."/>
            <person name="Bagnarol E."/>
            <person name="Bassi C.A."/>
            <person name="Berry A.M."/>
            <person name="Bickhart D.M."/>
            <person name="Choisne N."/>
            <person name="Couloux A."/>
            <person name="Cournoyer B."/>
            <person name="Cruveiller S."/>
            <person name="Daubin V."/>
            <person name="Demange N."/>
            <person name="Francino M.P."/>
            <person name="Goltsman E."/>
            <person name="Huang Y."/>
            <person name="Kopp O.R."/>
            <person name="Labarre L."/>
            <person name="Lapidus A."/>
            <person name="Lavire C."/>
            <person name="Marechal J."/>
            <person name="Martinez M."/>
            <person name="Mastronunzio J.E."/>
            <person name="Mullin B.C."/>
            <person name="Niemann J."/>
            <person name="Pujic P."/>
            <person name="Rawnsley T."/>
            <person name="Rouy Z."/>
            <person name="Schenowitz C."/>
            <person name="Sellstedt A."/>
            <person name="Tavares F."/>
            <person name="Tomkins J.P."/>
            <person name="Vallenet D."/>
            <person name="Valverde C."/>
            <person name="Wall L.G."/>
            <person name="Wang Y."/>
            <person name="Medigue C."/>
            <person name="Benson D.R."/>
        </authorList>
    </citation>
    <scope>NUCLEOTIDE SEQUENCE [LARGE SCALE GENOMIC DNA]</scope>
    <source>
        <strain evidence="2">DSM 45818 / CECT 9043 / CcI3</strain>
    </source>
</reference>
<organism evidence="1 2">
    <name type="scientific">Frankia casuarinae (strain DSM 45818 / CECT 9043 / HFP020203 / CcI3)</name>
    <dbReference type="NCBI Taxonomy" id="106370"/>
    <lineage>
        <taxon>Bacteria</taxon>
        <taxon>Bacillati</taxon>
        <taxon>Actinomycetota</taxon>
        <taxon>Actinomycetes</taxon>
        <taxon>Frankiales</taxon>
        <taxon>Frankiaceae</taxon>
        <taxon>Frankia</taxon>
    </lineage>
</organism>
<sequence>MAGDPLSSIGLGAPLDADADHPRATYAYLVQVSRDGSVWIADRAEPSGGIEVSVLSALEVARQVLRRRFVQLRADDSAHWSDHWFRVDVWTVERSRKADTGDAGAGATGAGATGAEVPAGWALSGRHLQTRGIAPDVVEVRTPSQVRCQVGGCQVGR</sequence>
<keyword evidence="2" id="KW-1185">Reference proteome</keyword>
<dbReference type="Proteomes" id="UP000001937">
    <property type="component" value="Chromosome"/>
</dbReference>
<dbReference type="AlphaFoldDB" id="Q2J9M7"/>
<dbReference type="HOGENOM" id="CLU_1692912_0_0_11"/>
<dbReference type="KEGG" id="fra:Francci3_2653"/>
<evidence type="ECO:0000313" key="1">
    <source>
        <dbReference type="EMBL" id="ABD12015.1"/>
    </source>
</evidence>
<proteinExistence type="predicted"/>
<name>Q2J9M7_FRACC</name>
<evidence type="ECO:0000313" key="2">
    <source>
        <dbReference type="Proteomes" id="UP000001937"/>
    </source>
</evidence>
<protein>
    <submittedName>
        <fullName evidence="1">Uncharacterized protein</fullName>
    </submittedName>
</protein>